<name>A0A401SN99_CHIPU</name>
<reference evidence="2 3" key="1">
    <citation type="journal article" date="2018" name="Nat. Ecol. Evol.">
        <title>Shark genomes provide insights into elasmobranch evolution and the origin of vertebrates.</title>
        <authorList>
            <person name="Hara Y"/>
            <person name="Yamaguchi K"/>
            <person name="Onimaru K"/>
            <person name="Kadota M"/>
            <person name="Koyanagi M"/>
            <person name="Keeley SD"/>
            <person name="Tatsumi K"/>
            <person name="Tanaka K"/>
            <person name="Motone F"/>
            <person name="Kageyama Y"/>
            <person name="Nozu R"/>
            <person name="Adachi N"/>
            <person name="Nishimura O"/>
            <person name="Nakagawa R"/>
            <person name="Tanegashima C"/>
            <person name="Kiyatake I"/>
            <person name="Matsumoto R"/>
            <person name="Murakumo K"/>
            <person name="Nishida K"/>
            <person name="Terakita A"/>
            <person name="Kuratani S"/>
            <person name="Sato K"/>
            <person name="Hyodo S Kuraku.S."/>
        </authorList>
    </citation>
    <scope>NUCLEOTIDE SEQUENCE [LARGE SCALE GENOMIC DNA]</scope>
</reference>
<dbReference type="EMBL" id="BEZZ01000395">
    <property type="protein sequence ID" value="GCC31872.1"/>
    <property type="molecule type" value="Genomic_DNA"/>
</dbReference>
<feature type="region of interest" description="Disordered" evidence="1">
    <location>
        <begin position="75"/>
        <end position="95"/>
    </location>
</feature>
<comment type="caution">
    <text evidence="2">The sequence shown here is derived from an EMBL/GenBank/DDBJ whole genome shotgun (WGS) entry which is preliminary data.</text>
</comment>
<evidence type="ECO:0000313" key="2">
    <source>
        <dbReference type="EMBL" id="GCC31872.1"/>
    </source>
</evidence>
<gene>
    <name evidence="2" type="ORF">chiPu_0010332</name>
</gene>
<dbReference type="AlphaFoldDB" id="A0A401SN99"/>
<accession>A0A401SN99</accession>
<dbReference type="Proteomes" id="UP000287033">
    <property type="component" value="Unassembled WGS sequence"/>
</dbReference>
<evidence type="ECO:0000313" key="3">
    <source>
        <dbReference type="Proteomes" id="UP000287033"/>
    </source>
</evidence>
<protein>
    <submittedName>
        <fullName evidence="2">Uncharacterized protein</fullName>
    </submittedName>
</protein>
<keyword evidence="3" id="KW-1185">Reference proteome</keyword>
<evidence type="ECO:0000256" key="1">
    <source>
        <dbReference type="SAM" id="MobiDB-lite"/>
    </source>
</evidence>
<proteinExistence type="predicted"/>
<organism evidence="2 3">
    <name type="scientific">Chiloscyllium punctatum</name>
    <name type="common">Brownbanded bambooshark</name>
    <name type="synonym">Hemiscyllium punctatum</name>
    <dbReference type="NCBI Taxonomy" id="137246"/>
    <lineage>
        <taxon>Eukaryota</taxon>
        <taxon>Metazoa</taxon>
        <taxon>Chordata</taxon>
        <taxon>Craniata</taxon>
        <taxon>Vertebrata</taxon>
        <taxon>Chondrichthyes</taxon>
        <taxon>Elasmobranchii</taxon>
        <taxon>Galeomorphii</taxon>
        <taxon>Galeoidea</taxon>
        <taxon>Orectolobiformes</taxon>
        <taxon>Hemiscylliidae</taxon>
        <taxon>Chiloscyllium</taxon>
    </lineage>
</organism>
<sequence length="95" mass="10385">MHGLLTLGESSGVVEGGVCSPPPVLKTVTHAGVWFHCSARPPVPHRTEFNSSHVSRDNKLNTLSSFIGPFKYFSPGLENTEDEDNLSKSDFPFLK</sequence>